<comment type="function">
    <text evidence="1">Core subunit of the mitochondrial membrane respiratory chain NADH dehydrogenase (Complex I) that is believed to belong to the minimal assembly required for catalysis. Complex I functions in the transfer of electrons from NADH to the respiratory chain. The immediate electron acceptor for the enzyme is believed to be ubiquinone.</text>
</comment>
<keyword evidence="10 18" id="KW-1278">Translocase</keyword>
<evidence type="ECO:0000259" key="19">
    <source>
        <dbReference type="Pfam" id="PF00361"/>
    </source>
</evidence>
<feature type="transmembrane region" description="Helical" evidence="18">
    <location>
        <begin position="306"/>
        <end position="325"/>
    </location>
</feature>
<evidence type="ECO:0000256" key="9">
    <source>
        <dbReference type="ARBA" id="ARBA00022792"/>
    </source>
</evidence>
<dbReference type="PANTHER" id="PTHR46552">
    <property type="entry name" value="NADH-UBIQUINONE OXIDOREDUCTASE CHAIN 2"/>
    <property type="match status" value="1"/>
</dbReference>
<keyword evidence="13 18" id="KW-0520">NAD</keyword>
<dbReference type="AlphaFoldDB" id="F2YJ70"/>
<keyword evidence="15 18" id="KW-0496">Mitochondrion</keyword>
<dbReference type="GO" id="GO:0008137">
    <property type="term" value="F:NADH dehydrogenase (ubiquinone) activity"/>
    <property type="evidence" value="ECO:0007669"/>
    <property type="project" value="UniProtKB-EC"/>
</dbReference>
<proteinExistence type="inferred from homology"/>
<organism evidence="20">
    <name type="scientific">Megacopta cribraria</name>
    <name type="common">Bean plataspid</name>
    <name type="synonym">Kudzu bug</name>
    <dbReference type="NCBI Taxonomy" id="299257"/>
    <lineage>
        <taxon>Eukaryota</taxon>
        <taxon>Metazoa</taxon>
        <taxon>Ecdysozoa</taxon>
        <taxon>Arthropoda</taxon>
        <taxon>Hexapoda</taxon>
        <taxon>Insecta</taxon>
        <taxon>Pterygota</taxon>
        <taxon>Neoptera</taxon>
        <taxon>Paraneoptera</taxon>
        <taxon>Hemiptera</taxon>
        <taxon>Heteroptera</taxon>
        <taxon>Panheteroptera</taxon>
        <taxon>Pentatomomorpha</taxon>
        <taxon>Pentatomoidea</taxon>
        <taxon>Plataspidae</taxon>
        <taxon>Megacopta</taxon>
    </lineage>
</organism>
<dbReference type="InterPro" id="IPR050175">
    <property type="entry name" value="Complex_I_Subunit_2"/>
</dbReference>
<gene>
    <name evidence="20" type="primary">ND2</name>
</gene>
<name>F2YJ70_MEGCI</name>
<geneLocation type="mitochondrion" evidence="20"/>
<evidence type="ECO:0000256" key="10">
    <source>
        <dbReference type="ARBA" id="ARBA00022967"/>
    </source>
</evidence>
<dbReference type="PANTHER" id="PTHR46552:SF1">
    <property type="entry name" value="NADH-UBIQUINONE OXIDOREDUCTASE CHAIN 2"/>
    <property type="match status" value="1"/>
</dbReference>
<accession>F2YJ70</accession>
<evidence type="ECO:0000256" key="12">
    <source>
        <dbReference type="ARBA" id="ARBA00022989"/>
    </source>
</evidence>
<keyword evidence="7 18" id="KW-0679">Respiratory chain</keyword>
<keyword evidence="8 18" id="KW-0812">Transmembrane</keyword>
<keyword evidence="6" id="KW-0813">Transport</keyword>
<evidence type="ECO:0000256" key="1">
    <source>
        <dbReference type="ARBA" id="ARBA00003257"/>
    </source>
</evidence>
<dbReference type="GO" id="GO:0005743">
    <property type="term" value="C:mitochondrial inner membrane"/>
    <property type="evidence" value="ECO:0007669"/>
    <property type="project" value="UniProtKB-SubCell"/>
</dbReference>
<keyword evidence="12 18" id="KW-1133">Transmembrane helix</keyword>
<feature type="transmembrane region" description="Helical" evidence="18">
    <location>
        <begin position="229"/>
        <end position="251"/>
    </location>
</feature>
<evidence type="ECO:0000256" key="14">
    <source>
        <dbReference type="ARBA" id="ARBA00023075"/>
    </source>
</evidence>
<dbReference type="EMBL" id="JF288758">
    <property type="protein sequence ID" value="ADZ23052.1"/>
    <property type="molecule type" value="Genomic_DNA"/>
</dbReference>
<evidence type="ECO:0000256" key="13">
    <source>
        <dbReference type="ARBA" id="ARBA00023027"/>
    </source>
</evidence>
<evidence type="ECO:0000256" key="15">
    <source>
        <dbReference type="ARBA" id="ARBA00023128"/>
    </source>
</evidence>
<evidence type="ECO:0000256" key="11">
    <source>
        <dbReference type="ARBA" id="ARBA00022982"/>
    </source>
</evidence>
<evidence type="ECO:0000256" key="8">
    <source>
        <dbReference type="ARBA" id="ARBA00022692"/>
    </source>
</evidence>
<dbReference type="InterPro" id="IPR001750">
    <property type="entry name" value="ND/Mrp_TM"/>
</dbReference>
<protein>
    <recommendedName>
        <fullName evidence="5 18">NADH-ubiquinone oxidoreductase chain 2</fullName>
        <ecNumber evidence="4 18">7.1.1.2</ecNumber>
    </recommendedName>
</protein>
<evidence type="ECO:0000256" key="18">
    <source>
        <dbReference type="RuleBase" id="RU003403"/>
    </source>
</evidence>
<dbReference type="RefSeq" id="YP_004347522.1">
    <property type="nucleotide sequence ID" value="NC_015342.1"/>
</dbReference>
<keyword evidence="11 18" id="KW-0249">Electron transport</keyword>
<keyword evidence="14 18" id="KW-0830">Ubiquinone</keyword>
<keyword evidence="16 18" id="KW-0472">Membrane</keyword>
<evidence type="ECO:0000313" key="20">
    <source>
        <dbReference type="EMBL" id="ADZ23052.1"/>
    </source>
</evidence>
<dbReference type="InterPro" id="IPR003917">
    <property type="entry name" value="NADH_UbQ_OxRdtase_chain2"/>
</dbReference>
<feature type="transmembrane region" description="Helical" evidence="18">
    <location>
        <begin position="189"/>
        <end position="208"/>
    </location>
</feature>
<feature type="transmembrane region" description="Helical" evidence="18">
    <location>
        <begin position="55"/>
        <end position="79"/>
    </location>
</feature>
<sequence>MHKTKTVFFVITILGSLITMFSNSWISMWMGLEINMMAFIPLIKKKANSATAEAAMMYFLVQSVSSSILMFSIIMSFLWENNEVMMTITFMSLLVKLGAAPFHMWVPEIMSKMDWNSCILLMTWQKIAPLSMIMNIKPQENVLMMTVMLSTAIGAIGGINQTSLRKIMAYSSINHLAWMMITMKTLNNWIMYLVMYSVMTATICMTFKKYNMMFINQINSMNLSLVEKITYMTSMMSLGGLPPFIGFLPKWMIIQAMMKTEMVVIMTIMVMFSLITLFYYMRTMSFMSMSQASLNKWLVVKSKSPLILWNILLNLSLPMSMMINFT</sequence>
<evidence type="ECO:0000256" key="7">
    <source>
        <dbReference type="ARBA" id="ARBA00022660"/>
    </source>
</evidence>
<evidence type="ECO:0000256" key="5">
    <source>
        <dbReference type="ARBA" id="ARBA00021008"/>
    </source>
</evidence>
<feature type="transmembrane region" description="Helical" evidence="18">
    <location>
        <begin position="263"/>
        <end position="281"/>
    </location>
</feature>
<feature type="transmembrane region" description="Helical" evidence="18">
    <location>
        <begin position="142"/>
        <end position="160"/>
    </location>
</feature>
<reference evidence="20" key="1">
    <citation type="submission" date="2012-09" db="EMBL/GenBank/DDBJ databases">
        <authorList>
            <person name="Eaton T.D."/>
            <person name="Jenkins T.M."/>
        </authorList>
    </citation>
    <scope>NUCLEOTIDE SEQUENCE</scope>
</reference>
<feature type="domain" description="NADH:quinone oxidoreductase/Mrp antiporter transmembrane" evidence="19">
    <location>
        <begin position="22"/>
        <end position="276"/>
    </location>
</feature>
<dbReference type="Pfam" id="PF00361">
    <property type="entry name" value="Proton_antipo_M"/>
    <property type="match status" value="1"/>
</dbReference>
<evidence type="ECO:0000256" key="3">
    <source>
        <dbReference type="ARBA" id="ARBA00007012"/>
    </source>
</evidence>
<dbReference type="GO" id="GO:0006120">
    <property type="term" value="P:mitochondrial electron transport, NADH to ubiquinone"/>
    <property type="evidence" value="ECO:0007669"/>
    <property type="project" value="InterPro"/>
</dbReference>
<dbReference type="GeneID" id="10400318"/>
<comment type="catalytic activity">
    <reaction evidence="17 18">
        <text>a ubiquinone + NADH + 5 H(+)(in) = a ubiquinol + NAD(+) + 4 H(+)(out)</text>
        <dbReference type="Rhea" id="RHEA:29091"/>
        <dbReference type="Rhea" id="RHEA-COMP:9565"/>
        <dbReference type="Rhea" id="RHEA-COMP:9566"/>
        <dbReference type="ChEBI" id="CHEBI:15378"/>
        <dbReference type="ChEBI" id="CHEBI:16389"/>
        <dbReference type="ChEBI" id="CHEBI:17976"/>
        <dbReference type="ChEBI" id="CHEBI:57540"/>
        <dbReference type="ChEBI" id="CHEBI:57945"/>
        <dbReference type="EC" id="7.1.1.2"/>
    </reaction>
</comment>
<evidence type="ECO:0000256" key="2">
    <source>
        <dbReference type="ARBA" id="ARBA00004448"/>
    </source>
</evidence>
<comment type="subcellular location">
    <subcellularLocation>
        <location evidence="2 18">Mitochondrion inner membrane</location>
        <topology evidence="2 18">Multi-pass membrane protein</topology>
    </subcellularLocation>
</comment>
<keyword evidence="9 18" id="KW-0999">Mitochondrion inner membrane</keyword>
<evidence type="ECO:0000256" key="6">
    <source>
        <dbReference type="ARBA" id="ARBA00022448"/>
    </source>
</evidence>
<feature type="transmembrane region" description="Helical" evidence="18">
    <location>
        <begin position="85"/>
        <end position="106"/>
    </location>
</feature>
<dbReference type="PRINTS" id="PR01436">
    <property type="entry name" value="NADHDHGNASE2"/>
</dbReference>
<evidence type="ECO:0000256" key="4">
    <source>
        <dbReference type="ARBA" id="ARBA00012944"/>
    </source>
</evidence>
<feature type="transmembrane region" description="Helical" evidence="18">
    <location>
        <begin position="6"/>
        <end position="34"/>
    </location>
</feature>
<comment type="function">
    <text evidence="18">Core subunit of the mitochondrial membrane respiratory chain NADH dehydrogenase (Complex I) which catalyzes electron transfer from NADH through the respiratory chain, using ubiquinone as an electron acceptor. Essential for the catalytic activity and assembly of complex I.</text>
</comment>
<evidence type="ECO:0000256" key="16">
    <source>
        <dbReference type="ARBA" id="ARBA00023136"/>
    </source>
</evidence>
<dbReference type="EC" id="7.1.1.2" evidence="4 18"/>
<evidence type="ECO:0000256" key="17">
    <source>
        <dbReference type="ARBA" id="ARBA00049551"/>
    </source>
</evidence>
<comment type="similarity">
    <text evidence="3 18">Belongs to the complex I subunit 2 family.</text>
</comment>